<dbReference type="Gene3D" id="1.20.1070.10">
    <property type="entry name" value="Rhodopsin 7-helix transmembrane proteins"/>
    <property type="match status" value="1"/>
</dbReference>
<reference evidence="5" key="1">
    <citation type="submission" date="2012-12" db="EMBL/GenBank/DDBJ databases">
        <authorList>
            <person name="Hellsten U."/>
            <person name="Grimwood J."/>
            <person name="Chapman J.A."/>
            <person name="Shapiro H."/>
            <person name="Aerts A."/>
            <person name="Otillar R.P."/>
            <person name="Terry A.Y."/>
            <person name="Boore J.L."/>
            <person name="Simakov O."/>
            <person name="Marletaz F."/>
            <person name="Cho S.-J."/>
            <person name="Edsinger-Gonzales E."/>
            <person name="Havlak P."/>
            <person name="Kuo D.-H."/>
            <person name="Larsson T."/>
            <person name="Lv J."/>
            <person name="Arendt D."/>
            <person name="Savage R."/>
            <person name="Osoegawa K."/>
            <person name="de Jong P."/>
            <person name="Lindberg D.R."/>
            <person name="Seaver E.C."/>
            <person name="Weisblat D.A."/>
            <person name="Putnam N.H."/>
            <person name="Grigoriev I.V."/>
            <person name="Rokhsar D.S."/>
        </authorList>
    </citation>
    <scope>NUCLEOTIDE SEQUENCE</scope>
    <source>
        <strain evidence="5">I ESC-2004</strain>
    </source>
</reference>
<evidence type="ECO:0000313" key="5">
    <source>
        <dbReference type="Proteomes" id="UP000014760"/>
    </source>
</evidence>
<dbReference type="AlphaFoldDB" id="R7UKS5"/>
<name>R7UKS5_CAPTE</name>
<feature type="transmembrane region" description="Helical" evidence="2">
    <location>
        <begin position="34"/>
        <end position="57"/>
    </location>
</feature>
<dbReference type="EMBL" id="AMQN01001229">
    <property type="status" value="NOT_ANNOTATED_CDS"/>
    <property type="molecule type" value="Genomic_DNA"/>
</dbReference>
<gene>
    <name evidence="3" type="ORF">CAPTEDRAFT_189330</name>
</gene>
<evidence type="ECO:0000256" key="1">
    <source>
        <dbReference type="SAM" id="MobiDB-lite"/>
    </source>
</evidence>
<dbReference type="SUPFAM" id="SSF81321">
    <property type="entry name" value="Family A G protein-coupled receptor-like"/>
    <property type="match status" value="1"/>
</dbReference>
<dbReference type="EnsemblMetazoa" id="CapteT189330">
    <property type="protein sequence ID" value="CapteP189330"/>
    <property type="gene ID" value="CapteG189330"/>
</dbReference>
<feature type="region of interest" description="Disordered" evidence="1">
    <location>
        <begin position="1"/>
        <end position="28"/>
    </location>
</feature>
<organism evidence="3">
    <name type="scientific">Capitella teleta</name>
    <name type="common">Polychaete worm</name>
    <dbReference type="NCBI Taxonomy" id="283909"/>
    <lineage>
        <taxon>Eukaryota</taxon>
        <taxon>Metazoa</taxon>
        <taxon>Spiralia</taxon>
        <taxon>Lophotrochozoa</taxon>
        <taxon>Annelida</taxon>
        <taxon>Polychaeta</taxon>
        <taxon>Sedentaria</taxon>
        <taxon>Scolecida</taxon>
        <taxon>Capitellidae</taxon>
        <taxon>Capitella</taxon>
    </lineage>
</organism>
<keyword evidence="2" id="KW-0472">Membrane</keyword>
<dbReference type="Proteomes" id="UP000014760">
    <property type="component" value="Unassembled WGS sequence"/>
</dbReference>
<feature type="compositionally biased region" description="Polar residues" evidence="1">
    <location>
        <begin position="1"/>
        <end position="11"/>
    </location>
</feature>
<protein>
    <submittedName>
        <fullName evidence="3 4">Uncharacterized protein</fullName>
    </submittedName>
</protein>
<dbReference type="CDD" id="cd00637">
    <property type="entry name" value="7tm_classA_rhodopsin-like"/>
    <property type="match status" value="1"/>
</dbReference>
<evidence type="ECO:0000313" key="3">
    <source>
        <dbReference type="EMBL" id="ELU06698.1"/>
    </source>
</evidence>
<dbReference type="HOGENOM" id="CLU_2266259_0_0_1"/>
<evidence type="ECO:0000256" key="2">
    <source>
        <dbReference type="SAM" id="Phobius"/>
    </source>
</evidence>
<accession>R7UKS5</accession>
<feature type="compositionally biased region" description="Low complexity" evidence="1">
    <location>
        <begin position="12"/>
        <end position="28"/>
    </location>
</feature>
<dbReference type="EMBL" id="KB300511">
    <property type="protein sequence ID" value="ELU06698.1"/>
    <property type="molecule type" value="Genomic_DNA"/>
</dbReference>
<sequence length="103" mass="10956">MDSPTTSANTESPLAKSASSSSASSSGSLVPLSITVPFAILGLLGVLANVLLLMALLTKKSRKVTSNFYLVNLAIVVYILTHSPPRHFRDDTPIPPRILLKKP</sequence>
<reference evidence="4" key="3">
    <citation type="submission" date="2015-06" db="UniProtKB">
        <authorList>
            <consortium name="EnsemblMetazoa"/>
        </authorList>
    </citation>
    <scope>IDENTIFICATION</scope>
</reference>
<evidence type="ECO:0000313" key="4">
    <source>
        <dbReference type="EnsemblMetazoa" id="CapteP189330"/>
    </source>
</evidence>
<keyword evidence="5" id="KW-1185">Reference proteome</keyword>
<proteinExistence type="predicted"/>
<keyword evidence="2" id="KW-1133">Transmembrane helix</keyword>
<feature type="transmembrane region" description="Helical" evidence="2">
    <location>
        <begin position="64"/>
        <end position="81"/>
    </location>
</feature>
<reference evidence="3 5" key="2">
    <citation type="journal article" date="2013" name="Nature">
        <title>Insights into bilaterian evolution from three spiralian genomes.</title>
        <authorList>
            <person name="Simakov O."/>
            <person name="Marletaz F."/>
            <person name="Cho S.J."/>
            <person name="Edsinger-Gonzales E."/>
            <person name="Havlak P."/>
            <person name="Hellsten U."/>
            <person name="Kuo D.H."/>
            <person name="Larsson T."/>
            <person name="Lv J."/>
            <person name="Arendt D."/>
            <person name="Savage R."/>
            <person name="Osoegawa K."/>
            <person name="de Jong P."/>
            <person name="Grimwood J."/>
            <person name="Chapman J.A."/>
            <person name="Shapiro H."/>
            <person name="Aerts A."/>
            <person name="Otillar R.P."/>
            <person name="Terry A.Y."/>
            <person name="Boore J.L."/>
            <person name="Grigoriev I.V."/>
            <person name="Lindberg D.R."/>
            <person name="Seaver E.C."/>
            <person name="Weisblat D.A."/>
            <person name="Putnam N.H."/>
            <person name="Rokhsar D.S."/>
        </authorList>
    </citation>
    <scope>NUCLEOTIDE SEQUENCE</scope>
    <source>
        <strain evidence="3 5">I ESC-2004</strain>
    </source>
</reference>
<keyword evidence="2" id="KW-0812">Transmembrane</keyword>